<reference evidence="9" key="1">
    <citation type="submission" date="2024-06" db="EMBL/GenBank/DDBJ databases">
        <authorList>
            <person name="Liu X."/>
            <person name="Lenzi L."/>
            <person name="Haldenby T S."/>
            <person name="Uol C."/>
        </authorList>
    </citation>
    <scope>NUCLEOTIDE SEQUENCE</scope>
</reference>
<dbReference type="PROSITE" id="PS50011">
    <property type="entry name" value="PROTEIN_KINASE_DOM"/>
    <property type="match status" value="1"/>
</dbReference>
<comment type="similarity">
    <text evidence="1">Belongs to the protein kinase superfamily. STE Ser/Thr protein kinase family. STE20 subfamily.</text>
</comment>
<dbReference type="Gene3D" id="3.30.200.20">
    <property type="entry name" value="Phosphorylase Kinase, domain 1"/>
    <property type="match status" value="1"/>
</dbReference>
<evidence type="ECO:0000313" key="9">
    <source>
        <dbReference type="EMBL" id="CAL5132008.1"/>
    </source>
</evidence>
<feature type="region of interest" description="Disordered" evidence="7">
    <location>
        <begin position="1"/>
        <end position="20"/>
    </location>
</feature>
<dbReference type="GO" id="GO:0005524">
    <property type="term" value="F:ATP binding"/>
    <property type="evidence" value="ECO:0007669"/>
    <property type="project" value="UniProtKB-UniRule"/>
</dbReference>
<evidence type="ECO:0000256" key="3">
    <source>
        <dbReference type="ARBA" id="ARBA00022741"/>
    </source>
</evidence>
<dbReference type="SUPFAM" id="SSF56112">
    <property type="entry name" value="Protein kinase-like (PK-like)"/>
    <property type="match status" value="1"/>
</dbReference>
<proteinExistence type="inferred from homology"/>
<accession>A0AAV2T3F0</accession>
<keyword evidence="6" id="KW-0723">Serine/threonine-protein kinase</keyword>
<evidence type="ECO:0000313" key="10">
    <source>
        <dbReference type="Proteomes" id="UP001497525"/>
    </source>
</evidence>
<dbReference type="InterPro" id="IPR036936">
    <property type="entry name" value="CRIB_dom_sf"/>
</dbReference>
<dbReference type="InterPro" id="IPR000719">
    <property type="entry name" value="Prot_kinase_dom"/>
</dbReference>
<dbReference type="GO" id="GO:0004674">
    <property type="term" value="F:protein serine/threonine kinase activity"/>
    <property type="evidence" value="ECO:0007669"/>
    <property type="project" value="UniProtKB-KW"/>
</dbReference>
<protein>
    <recommendedName>
        <fullName evidence="2">non-specific serine/threonine protein kinase</fullName>
        <ecNumber evidence="2">2.7.11.1</ecNumber>
    </recommendedName>
</protein>
<keyword evidence="4 5" id="KW-0067">ATP-binding</keyword>
<dbReference type="PROSITE" id="PS00108">
    <property type="entry name" value="PROTEIN_KINASE_ST"/>
    <property type="match status" value="1"/>
</dbReference>
<dbReference type="FunFam" id="1.10.510.10:FF:000421">
    <property type="entry name" value="Serine/threonine-protein kinase PAK 6"/>
    <property type="match status" value="1"/>
</dbReference>
<dbReference type="PROSITE" id="PS00107">
    <property type="entry name" value="PROTEIN_KINASE_ATP"/>
    <property type="match status" value="1"/>
</dbReference>
<dbReference type="EMBL" id="CAXLJL010000112">
    <property type="protein sequence ID" value="CAL5132008.1"/>
    <property type="molecule type" value="Genomic_DNA"/>
</dbReference>
<keyword evidence="3 5" id="KW-0547">Nucleotide-binding</keyword>
<dbReference type="Gene3D" id="3.90.810.10">
    <property type="entry name" value="CRIB domain"/>
    <property type="match status" value="1"/>
</dbReference>
<evidence type="ECO:0000256" key="7">
    <source>
        <dbReference type="SAM" id="MobiDB-lite"/>
    </source>
</evidence>
<dbReference type="AlphaFoldDB" id="A0AAV2T3F0"/>
<dbReference type="InterPro" id="IPR017441">
    <property type="entry name" value="Protein_kinase_ATP_BS"/>
</dbReference>
<keyword evidence="6" id="KW-0418">Kinase</keyword>
<name>A0AAV2T3F0_CALDB</name>
<evidence type="ECO:0000256" key="6">
    <source>
        <dbReference type="RuleBase" id="RU000304"/>
    </source>
</evidence>
<evidence type="ECO:0000256" key="2">
    <source>
        <dbReference type="ARBA" id="ARBA00012513"/>
    </source>
</evidence>
<comment type="caution">
    <text evidence="9">The sequence shown here is derived from an EMBL/GenBank/DDBJ whole genome shotgun (WGS) entry which is preliminary data.</text>
</comment>
<evidence type="ECO:0000259" key="8">
    <source>
        <dbReference type="PROSITE" id="PS50011"/>
    </source>
</evidence>
<dbReference type="Gene3D" id="1.10.510.10">
    <property type="entry name" value="Transferase(Phosphotransferase) domain 1"/>
    <property type="match status" value="1"/>
</dbReference>
<dbReference type="Proteomes" id="UP001497525">
    <property type="component" value="Unassembled WGS sequence"/>
</dbReference>
<feature type="compositionally biased region" description="Acidic residues" evidence="7">
    <location>
        <begin position="73"/>
        <end position="89"/>
    </location>
</feature>
<dbReference type="EC" id="2.7.11.1" evidence="2"/>
<dbReference type="PANTHER" id="PTHR45832">
    <property type="entry name" value="SERINE/THREONINE-PROTEIN KINASE SAMKA-RELATED-RELATED"/>
    <property type="match status" value="1"/>
</dbReference>
<dbReference type="InterPro" id="IPR011009">
    <property type="entry name" value="Kinase-like_dom_sf"/>
</dbReference>
<feature type="domain" description="Protein kinase" evidence="8">
    <location>
        <begin position="183"/>
        <end position="436"/>
    </location>
</feature>
<feature type="binding site" evidence="5">
    <location>
        <position position="212"/>
    </location>
    <ligand>
        <name>ATP</name>
        <dbReference type="ChEBI" id="CHEBI:30616"/>
    </ligand>
</feature>
<organism evidence="9 10">
    <name type="scientific">Calicophoron daubneyi</name>
    <name type="common">Rumen fluke</name>
    <name type="synonym">Paramphistomum daubneyi</name>
    <dbReference type="NCBI Taxonomy" id="300641"/>
    <lineage>
        <taxon>Eukaryota</taxon>
        <taxon>Metazoa</taxon>
        <taxon>Spiralia</taxon>
        <taxon>Lophotrochozoa</taxon>
        <taxon>Platyhelminthes</taxon>
        <taxon>Trematoda</taxon>
        <taxon>Digenea</taxon>
        <taxon>Plagiorchiida</taxon>
        <taxon>Pronocephalata</taxon>
        <taxon>Paramphistomoidea</taxon>
        <taxon>Paramphistomidae</taxon>
        <taxon>Calicophoron</taxon>
    </lineage>
</organism>
<feature type="region of interest" description="Disordered" evidence="7">
    <location>
        <begin position="73"/>
        <end position="111"/>
    </location>
</feature>
<gene>
    <name evidence="9" type="ORF">CDAUBV1_LOCUS4527</name>
</gene>
<dbReference type="Pfam" id="PF00069">
    <property type="entry name" value="Pkinase"/>
    <property type="match status" value="1"/>
</dbReference>
<sequence>MATAESAAVTFDAETGQFQGLTDEAKTMLDDLDISSEEKKENAAQIVNAMNALEEFKKQRYFGFDPRFGDATEELEDEAEEVPPEDGEESITPTSLAHVSATPEAPDQDTGEEIQVNLTPTVSATPVAMFAKFKPAIPPFVPRSAPKKPQPRVRQRTRAYHSDSEFYALLKRVVSKDDPLTVYNVREEIGRGATATVHRARVKSTQQLVAIKEMKLDKLSDRDLVLSEIKVLKSLRHENIVNYLNSYYLPPSDELWVVMEFLDGGSLTAVVQETIMELPLMAAVTKECLKAIAYLHEKNIIHRDIKSDNVLLGRQGQVKLTDFGFCAQLSNPQGKRSTLVGTYYWMAPEVVNRNLRYGPKVDIWSLGIMVIEMIDGDPPYSDQSPLKALVSIQKNGRPYPKTKNLNRHLTHFLGKCLVVNPERRATAAELLNSAFVQYAGPLSDLGASIDAAKECRAK</sequence>
<evidence type="ECO:0000256" key="1">
    <source>
        <dbReference type="ARBA" id="ARBA00008874"/>
    </source>
</evidence>
<evidence type="ECO:0000256" key="4">
    <source>
        <dbReference type="ARBA" id="ARBA00022840"/>
    </source>
</evidence>
<dbReference type="InterPro" id="IPR008271">
    <property type="entry name" value="Ser/Thr_kinase_AS"/>
</dbReference>
<keyword evidence="6" id="KW-0808">Transferase</keyword>
<dbReference type="PANTHER" id="PTHR45832:SF22">
    <property type="entry name" value="SERINE_THREONINE-PROTEIN KINASE SAMKA-RELATED"/>
    <property type="match status" value="1"/>
</dbReference>
<evidence type="ECO:0000256" key="5">
    <source>
        <dbReference type="PROSITE-ProRule" id="PRU10141"/>
    </source>
</evidence>
<dbReference type="InterPro" id="IPR051931">
    <property type="entry name" value="PAK3-like"/>
</dbReference>
<dbReference type="SMART" id="SM00220">
    <property type="entry name" value="S_TKc"/>
    <property type="match status" value="1"/>
</dbReference>